<evidence type="ECO:0000256" key="3">
    <source>
        <dbReference type="ARBA" id="ARBA00022519"/>
    </source>
</evidence>
<name>A0A1W5DT03_SERPR</name>
<comment type="similarity">
    <text evidence="7">Belongs to the TRAP transporter large permease family.</text>
</comment>
<feature type="transmembrane region" description="Helical" evidence="7">
    <location>
        <begin position="7"/>
        <end position="34"/>
    </location>
</feature>
<dbReference type="AlphaFoldDB" id="A0A1W5DT03"/>
<evidence type="ECO:0000256" key="4">
    <source>
        <dbReference type="ARBA" id="ARBA00022692"/>
    </source>
</evidence>
<feature type="transmembrane region" description="Helical" evidence="7">
    <location>
        <begin position="242"/>
        <end position="258"/>
    </location>
</feature>
<dbReference type="GO" id="GO:0005886">
    <property type="term" value="C:plasma membrane"/>
    <property type="evidence" value="ECO:0007669"/>
    <property type="project" value="UniProtKB-SubCell"/>
</dbReference>
<keyword evidence="7" id="KW-0813">Transport</keyword>
<proteinExistence type="inferred from homology"/>
<feature type="transmembrane region" description="Helical" evidence="7">
    <location>
        <begin position="315"/>
        <end position="345"/>
    </location>
</feature>
<dbReference type="NCBIfam" id="TIGR00786">
    <property type="entry name" value="dctM"/>
    <property type="match status" value="1"/>
</dbReference>
<feature type="transmembrane region" description="Helical" evidence="7">
    <location>
        <begin position="54"/>
        <end position="71"/>
    </location>
</feature>
<organism evidence="9 10">
    <name type="scientific">Serratia proteamaculans</name>
    <dbReference type="NCBI Taxonomy" id="28151"/>
    <lineage>
        <taxon>Bacteria</taxon>
        <taxon>Pseudomonadati</taxon>
        <taxon>Pseudomonadota</taxon>
        <taxon>Gammaproteobacteria</taxon>
        <taxon>Enterobacterales</taxon>
        <taxon>Yersiniaceae</taxon>
        <taxon>Serratia</taxon>
    </lineage>
</organism>
<dbReference type="PANTHER" id="PTHR33362:SF4">
    <property type="entry name" value="2,3-DIKETO-L-GULONATE TRAP TRANSPORTER LARGE PERMEASE PROTEIN YIAN"/>
    <property type="match status" value="1"/>
</dbReference>
<dbReference type="GO" id="GO:0022857">
    <property type="term" value="F:transmembrane transporter activity"/>
    <property type="evidence" value="ECO:0007669"/>
    <property type="project" value="UniProtKB-UniRule"/>
</dbReference>
<dbReference type="PANTHER" id="PTHR33362">
    <property type="entry name" value="SIALIC ACID TRAP TRANSPORTER PERMEASE PROTEIN SIAT-RELATED"/>
    <property type="match status" value="1"/>
</dbReference>
<dbReference type="RefSeq" id="WP_085119928.1">
    <property type="nucleotide sequence ID" value="NZ_CP068391.1"/>
</dbReference>
<reference evidence="9 10" key="1">
    <citation type="submission" date="2021-01" db="EMBL/GenBank/DDBJ databases">
        <title>Chromosome sequence of Serratia proteamaculans strain 94 rif-r, isolated from spoiled beef.</title>
        <authorList>
            <person name="Zaytseva Y.V."/>
            <person name="Iablokov S.N."/>
            <person name="Klyukina A."/>
        </authorList>
    </citation>
    <scope>NUCLEOTIDE SEQUENCE [LARGE SCALE GENOMIC DNA]</scope>
    <source>
        <strain evidence="9 10">94 rif-r</strain>
    </source>
</reference>
<keyword evidence="6 7" id="KW-0472">Membrane</keyword>
<evidence type="ECO:0000256" key="2">
    <source>
        <dbReference type="ARBA" id="ARBA00022475"/>
    </source>
</evidence>
<keyword evidence="2" id="KW-1003">Cell membrane</keyword>
<dbReference type="Pfam" id="PF06808">
    <property type="entry name" value="DctM"/>
    <property type="match status" value="1"/>
</dbReference>
<comment type="function">
    <text evidence="7">Part of the tripartite ATP-independent periplasmic (TRAP) transport system.</text>
</comment>
<dbReference type="InterPro" id="IPR004681">
    <property type="entry name" value="TRAP_DctM"/>
</dbReference>
<evidence type="ECO:0000256" key="1">
    <source>
        <dbReference type="ARBA" id="ARBA00004429"/>
    </source>
</evidence>
<protein>
    <recommendedName>
        <fullName evidence="7">TRAP transporter large permease protein</fullName>
    </recommendedName>
</protein>
<feature type="domain" description="TRAP C4-dicarboxylate transport system permease DctM subunit" evidence="8">
    <location>
        <begin position="9"/>
        <end position="417"/>
    </location>
</feature>
<dbReference type="InterPro" id="IPR010656">
    <property type="entry name" value="DctM"/>
</dbReference>
<evidence type="ECO:0000259" key="8">
    <source>
        <dbReference type="Pfam" id="PF06808"/>
    </source>
</evidence>
<dbReference type="PIRSF" id="PIRSF006066">
    <property type="entry name" value="HI0050"/>
    <property type="match status" value="1"/>
</dbReference>
<keyword evidence="3 7" id="KW-0997">Cell inner membrane</keyword>
<comment type="caution">
    <text evidence="7">Lacks conserved residue(s) required for the propagation of feature annotation.</text>
</comment>
<dbReference type="Proteomes" id="UP000596176">
    <property type="component" value="Chromosome"/>
</dbReference>
<evidence type="ECO:0000313" key="10">
    <source>
        <dbReference type="Proteomes" id="UP000596176"/>
    </source>
</evidence>
<comment type="subcellular location">
    <subcellularLocation>
        <location evidence="1 7">Cell inner membrane</location>
        <topology evidence="1 7">Multi-pass membrane protein</topology>
    </subcellularLocation>
</comment>
<feature type="transmembrane region" description="Helical" evidence="7">
    <location>
        <begin position="270"/>
        <end position="295"/>
    </location>
</feature>
<accession>A0A1W5DT03</accession>
<feature type="transmembrane region" description="Helical" evidence="7">
    <location>
        <begin position="214"/>
        <end position="236"/>
    </location>
</feature>
<feature type="transmembrane region" description="Helical" evidence="7">
    <location>
        <begin position="171"/>
        <end position="193"/>
    </location>
</feature>
<sequence length="425" mass="45130">MTVAISCIILLLGFISKLPIFISVILAVLSWFFLAGDPSPIIAAQRIVGASENTTLLAIPFFILLGNLLNYTGITRRMLTLAELLTRKFYGGLAQANVLLSTLMGGLSASSLADCAMLCKMLVPEMTRKGYSKSFATVVTAAGSLITPIIPPGIALIIYGYVADVSIGKMFLAGIVPGILCCAALMLTIRHLSRRRNYQAGNTATPSWREFGQALWQAMPALILVLVIIGGIRIGAFTPTEAGAIAVVFAIGIGLFFTREMKVADIGEALLDTVSSTAGIMLIIMACSAFAWILSWERTAQTVAEMITSLSDNPLLFLLALNLFLLVLGMFIEGNAAIIVLVPLLMPTVKALGIDPIQFGILIILNLAIGSLTPPMGTIMFIANSITGTPVSAFIKEVWPMLLALLAVLLLVTLVPAVSTFLPGL</sequence>
<evidence type="ECO:0000256" key="5">
    <source>
        <dbReference type="ARBA" id="ARBA00022989"/>
    </source>
</evidence>
<evidence type="ECO:0000256" key="7">
    <source>
        <dbReference type="RuleBase" id="RU369079"/>
    </source>
</evidence>
<keyword evidence="5 7" id="KW-1133">Transmembrane helix</keyword>
<evidence type="ECO:0000256" key="6">
    <source>
        <dbReference type="ARBA" id="ARBA00023136"/>
    </source>
</evidence>
<feature type="transmembrane region" description="Helical" evidence="7">
    <location>
        <begin position="135"/>
        <end position="159"/>
    </location>
</feature>
<evidence type="ECO:0000313" key="9">
    <source>
        <dbReference type="EMBL" id="QQX55240.1"/>
    </source>
</evidence>
<feature type="transmembrane region" description="Helical" evidence="7">
    <location>
        <begin position="402"/>
        <end position="422"/>
    </location>
</feature>
<gene>
    <name evidence="9" type="ORF">JKX24_09645</name>
</gene>
<dbReference type="EMBL" id="CP068391">
    <property type="protein sequence ID" value="QQX55240.1"/>
    <property type="molecule type" value="Genomic_DNA"/>
</dbReference>
<feature type="transmembrane region" description="Helical" evidence="7">
    <location>
        <begin position="357"/>
        <end position="382"/>
    </location>
</feature>
<keyword evidence="4 7" id="KW-0812">Transmembrane</keyword>
<comment type="subunit">
    <text evidence="7">The complex comprises the extracytoplasmic solute receptor protein and the two transmembrane proteins.</text>
</comment>